<proteinExistence type="predicted"/>
<comment type="caution">
    <text evidence="1">The sequence shown here is derived from an EMBL/GenBank/DDBJ whole genome shotgun (WGS) entry which is preliminary data.</text>
</comment>
<dbReference type="Proteomes" id="UP001230649">
    <property type="component" value="Unassembled WGS sequence"/>
</dbReference>
<sequence length="509" mass="56490">MDQNNVDIDDLAQDVDYSMGEGFERQRAEAAALLEALDRKKAARTLAVPTDDRQVKARLREMGEPAILFGEGPGDRRDRLKHVLQQIQAAKGDRMDMDGEDTDDTDSDEEKEDEFYTPGSDDLLKARRKIAEFSLARARRRIAKQREEAAVPLSKIVEVRKKVYGDLKHFTQLGSQIGDDRPISQVRYSPNSKLLLTGSWTGNARLWDMPNCSLKSTMRGHSDRIGGVAWHPQATLSQSEEAVNFATGAADGLVKIWSLASEKSLATLEGHEGRVCRIAFHPSGNYIGSASYDGTWRLWDVEKKKEILLQEGHSKEVFALAFQDDGALAASGGFDAIGRVWDVRTGRTAMVLDGHIREILSLDFAPNGYQVAAGSGDDSIRIWDLRALRVSYSIPAHKSSVSDVRWFRSQEDMQFANGTTSTIKEDVDMNGDKEDKPKSTNISKSGLYLASSGFDHTVKIWSADDWQLINSLKTDEGKVMSVDVASDGKYIASGSYSRSFHLFANENDL</sequence>
<gene>
    <name evidence="1" type="ORF">QFC20_001117</name>
</gene>
<accession>A0ACC2WVB6</accession>
<keyword evidence="2" id="KW-1185">Reference proteome</keyword>
<name>A0ACC2WVB6_9TREE</name>
<evidence type="ECO:0000313" key="2">
    <source>
        <dbReference type="Proteomes" id="UP001230649"/>
    </source>
</evidence>
<evidence type="ECO:0000313" key="1">
    <source>
        <dbReference type="EMBL" id="KAJ9115250.1"/>
    </source>
</evidence>
<reference evidence="1" key="1">
    <citation type="submission" date="2023-04" db="EMBL/GenBank/DDBJ databases">
        <title>Draft Genome sequencing of Naganishia species isolated from polar environments using Oxford Nanopore Technology.</title>
        <authorList>
            <person name="Leo P."/>
            <person name="Venkateswaran K."/>
        </authorList>
    </citation>
    <scope>NUCLEOTIDE SEQUENCE</scope>
    <source>
        <strain evidence="1">MNA-CCFEE 5262</strain>
    </source>
</reference>
<dbReference type="EMBL" id="JASBWS010000006">
    <property type="protein sequence ID" value="KAJ9115250.1"/>
    <property type="molecule type" value="Genomic_DNA"/>
</dbReference>
<protein>
    <submittedName>
        <fullName evidence="1">Uncharacterized protein</fullName>
    </submittedName>
</protein>
<organism evidence="1 2">
    <name type="scientific">Naganishia adeliensis</name>
    <dbReference type="NCBI Taxonomy" id="92952"/>
    <lineage>
        <taxon>Eukaryota</taxon>
        <taxon>Fungi</taxon>
        <taxon>Dikarya</taxon>
        <taxon>Basidiomycota</taxon>
        <taxon>Agaricomycotina</taxon>
        <taxon>Tremellomycetes</taxon>
        <taxon>Filobasidiales</taxon>
        <taxon>Filobasidiaceae</taxon>
        <taxon>Naganishia</taxon>
    </lineage>
</organism>